<evidence type="ECO:0000313" key="5">
    <source>
        <dbReference type="EMBL" id="GII95845.1"/>
    </source>
</evidence>
<evidence type="ECO:0000256" key="3">
    <source>
        <dbReference type="ARBA" id="ARBA00023121"/>
    </source>
</evidence>
<protein>
    <recommendedName>
        <fullName evidence="7">GPP34 family phosphoprotein</fullName>
    </recommendedName>
</protein>
<evidence type="ECO:0000256" key="1">
    <source>
        <dbReference type="ARBA" id="ARBA00004255"/>
    </source>
</evidence>
<dbReference type="Gene3D" id="1.10.3630.10">
    <property type="entry name" value="yeast vps74-n-term truncation variant domain like"/>
    <property type="match status" value="1"/>
</dbReference>
<dbReference type="GO" id="GO:0070273">
    <property type="term" value="F:phosphatidylinositol-4-phosphate binding"/>
    <property type="evidence" value="ECO:0007669"/>
    <property type="project" value="InterPro"/>
</dbReference>
<name>A0A919RL64_9ACTN</name>
<comment type="caution">
    <text evidence="5">The sequence shown here is derived from an EMBL/GenBank/DDBJ whole genome shotgun (WGS) entry which is preliminary data.</text>
</comment>
<dbReference type="AlphaFoldDB" id="A0A919RL64"/>
<keyword evidence="6" id="KW-1185">Reference proteome</keyword>
<organism evidence="5 6">
    <name type="scientific">Sinosporangium siamense</name>
    <dbReference type="NCBI Taxonomy" id="1367973"/>
    <lineage>
        <taxon>Bacteria</taxon>
        <taxon>Bacillati</taxon>
        <taxon>Actinomycetota</taxon>
        <taxon>Actinomycetes</taxon>
        <taxon>Streptosporangiales</taxon>
        <taxon>Streptosporangiaceae</taxon>
        <taxon>Sinosporangium</taxon>
    </lineage>
</organism>
<proteinExistence type="predicted"/>
<dbReference type="Pfam" id="PF05719">
    <property type="entry name" value="GPP34"/>
    <property type="match status" value="1"/>
</dbReference>
<comment type="subcellular location">
    <subcellularLocation>
        <location evidence="1">Golgi apparatus membrane</location>
        <topology evidence="1">Peripheral membrane protein</topology>
        <orientation evidence="1">Cytoplasmic side</orientation>
    </subcellularLocation>
</comment>
<keyword evidence="4" id="KW-0472">Membrane</keyword>
<accession>A0A919RL64</accession>
<gene>
    <name evidence="5" type="ORF">Ssi02_60760</name>
</gene>
<reference evidence="5" key="1">
    <citation type="submission" date="2021-01" db="EMBL/GenBank/DDBJ databases">
        <title>Whole genome shotgun sequence of Sinosporangium siamense NBRC 109515.</title>
        <authorList>
            <person name="Komaki H."/>
            <person name="Tamura T."/>
        </authorList>
    </citation>
    <scope>NUCLEOTIDE SEQUENCE</scope>
    <source>
        <strain evidence="5">NBRC 109515</strain>
    </source>
</reference>
<evidence type="ECO:0000256" key="2">
    <source>
        <dbReference type="ARBA" id="ARBA00023034"/>
    </source>
</evidence>
<evidence type="ECO:0000256" key="4">
    <source>
        <dbReference type="ARBA" id="ARBA00023136"/>
    </source>
</evidence>
<evidence type="ECO:0008006" key="7">
    <source>
        <dbReference type="Google" id="ProtNLM"/>
    </source>
</evidence>
<evidence type="ECO:0000313" key="6">
    <source>
        <dbReference type="Proteomes" id="UP000606172"/>
    </source>
</evidence>
<dbReference type="InterPro" id="IPR038261">
    <property type="entry name" value="GPP34-like_sf"/>
</dbReference>
<dbReference type="GO" id="GO:0005737">
    <property type="term" value="C:cytoplasm"/>
    <property type="evidence" value="ECO:0007669"/>
    <property type="project" value="UniProtKB-ARBA"/>
</dbReference>
<dbReference type="Proteomes" id="UP000606172">
    <property type="component" value="Unassembled WGS sequence"/>
</dbReference>
<dbReference type="GO" id="GO:0012505">
    <property type="term" value="C:endomembrane system"/>
    <property type="evidence" value="ECO:0007669"/>
    <property type="project" value="UniProtKB-ARBA"/>
</dbReference>
<dbReference type="EMBL" id="BOOW01000038">
    <property type="protein sequence ID" value="GII95845.1"/>
    <property type="molecule type" value="Genomic_DNA"/>
</dbReference>
<sequence>MLLLAYSEDEGKLLIGGTQVDAALGGAILAELALLGRIAFVDKKVVVQDATPVDDEELNDALTRIAEDKKTRKPDWWVYKLHSWKLRKRLLTRLADRGVLGEEQVKIMGLFPSTRYPERNPSVELAVRERVQNVLSGADPDERVAVLVAVLVGCQLVRKVFPDASKARLKEITEGDWAGEAVKNTIASINAVVITAVTAGAIAGAASG</sequence>
<dbReference type="InterPro" id="IPR008628">
    <property type="entry name" value="GPP34-like"/>
</dbReference>
<keyword evidence="3" id="KW-0446">Lipid-binding</keyword>
<keyword evidence="2" id="KW-0333">Golgi apparatus</keyword>